<sequence length="293" mass="32284">MINQNKIIYFIVNPICGGGKGKLIVELIKSKFSDYYPHIHVTKQKGDAHAFTKLAIKNKASCVVSCGGDGTLNEVASALVGSHIPLAIVPIGSGNGLARHLKIPLSYTKALDLILNSKKIIETIDVGKVNENYFFSNAGIGFDAETIRSYSNQKTRKLIGYLKSMVLSIRNFKPVNAAIKPPYQQHTGEIMLLNISNSNCMGYNFSICPKASLEDGWLDVNIVKKSSWLTFLWIGIGYLLHLDLGKNRIQMRVKELELNTSSNVMQIDGEYLSLNSSSLKINIIPKALKILVG</sequence>
<evidence type="ECO:0000256" key="5">
    <source>
        <dbReference type="ARBA" id="ARBA00022741"/>
    </source>
</evidence>
<comment type="cofactor">
    <cofactor evidence="1">
        <name>Mg(2+)</name>
        <dbReference type="ChEBI" id="CHEBI:18420"/>
    </cofactor>
</comment>
<evidence type="ECO:0000256" key="3">
    <source>
        <dbReference type="ARBA" id="ARBA00022679"/>
    </source>
</evidence>
<dbReference type="EMBL" id="SELH01000026">
    <property type="protein sequence ID" value="TWP26208.1"/>
    <property type="molecule type" value="Genomic_DNA"/>
</dbReference>
<evidence type="ECO:0000256" key="8">
    <source>
        <dbReference type="ARBA" id="ARBA00022842"/>
    </source>
</evidence>
<proteinExistence type="predicted"/>
<dbReference type="NCBIfam" id="TIGR00147">
    <property type="entry name" value="YegS/Rv2252/BmrU family lipid kinase"/>
    <property type="match status" value="1"/>
</dbReference>
<keyword evidence="8" id="KW-0460">Magnesium</keyword>
<dbReference type="PANTHER" id="PTHR12358:SF106">
    <property type="entry name" value="LIPID KINASE YEGS"/>
    <property type="match status" value="1"/>
</dbReference>
<dbReference type="InterPro" id="IPR001206">
    <property type="entry name" value="Diacylglycerol_kinase_cat_dom"/>
</dbReference>
<dbReference type="SMART" id="SM00046">
    <property type="entry name" value="DAGKc"/>
    <property type="match status" value="1"/>
</dbReference>
<evidence type="ECO:0000256" key="2">
    <source>
        <dbReference type="ARBA" id="ARBA00022516"/>
    </source>
</evidence>
<keyword evidence="11" id="KW-1208">Phospholipid metabolism</keyword>
<dbReference type="PANTHER" id="PTHR12358">
    <property type="entry name" value="SPHINGOSINE KINASE"/>
    <property type="match status" value="1"/>
</dbReference>
<reference evidence="13 14" key="1">
    <citation type="submission" date="2019-02" db="EMBL/GenBank/DDBJ databases">
        <title>Apibacter muscae sp. nov.: a novel member of the house fly microbiota.</title>
        <authorList>
            <person name="Park R."/>
        </authorList>
    </citation>
    <scope>NUCLEOTIDE SEQUENCE [LARGE SCALE GENOMIC DNA]</scope>
    <source>
        <strain evidence="13 14">AL1</strain>
    </source>
</reference>
<evidence type="ECO:0000259" key="12">
    <source>
        <dbReference type="PROSITE" id="PS50146"/>
    </source>
</evidence>
<evidence type="ECO:0000256" key="6">
    <source>
        <dbReference type="ARBA" id="ARBA00022777"/>
    </source>
</evidence>
<dbReference type="GO" id="GO:0046872">
    <property type="term" value="F:metal ion binding"/>
    <property type="evidence" value="ECO:0007669"/>
    <property type="project" value="UniProtKB-KW"/>
</dbReference>
<dbReference type="OrthoDB" id="9786026at2"/>
<dbReference type="AlphaFoldDB" id="A0A563D7I4"/>
<evidence type="ECO:0000256" key="1">
    <source>
        <dbReference type="ARBA" id="ARBA00001946"/>
    </source>
</evidence>
<gene>
    <name evidence="13" type="ORF">ETU09_10950</name>
</gene>
<comment type="caution">
    <text evidence="13">The sequence shown here is derived from an EMBL/GenBank/DDBJ whole genome shotgun (WGS) entry which is preliminary data.</text>
</comment>
<evidence type="ECO:0000313" key="13">
    <source>
        <dbReference type="EMBL" id="TWP26208.1"/>
    </source>
</evidence>
<dbReference type="Gene3D" id="2.60.200.40">
    <property type="match status" value="1"/>
</dbReference>
<evidence type="ECO:0000313" key="14">
    <source>
        <dbReference type="Proteomes" id="UP000319499"/>
    </source>
</evidence>
<dbReference type="Pfam" id="PF00781">
    <property type="entry name" value="DAGK_cat"/>
    <property type="match status" value="1"/>
</dbReference>
<evidence type="ECO:0000256" key="4">
    <source>
        <dbReference type="ARBA" id="ARBA00022723"/>
    </source>
</evidence>
<accession>A0A563D7I4</accession>
<dbReference type="GO" id="GO:0016301">
    <property type="term" value="F:kinase activity"/>
    <property type="evidence" value="ECO:0007669"/>
    <property type="project" value="UniProtKB-KW"/>
</dbReference>
<dbReference type="SUPFAM" id="SSF111331">
    <property type="entry name" value="NAD kinase/diacylglycerol kinase-like"/>
    <property type="match status" value="1"/>
</dbReference>
<keyword evidence="2" id="KW-0444">Lipid biosynthesis</keyword>
<keyword evidence="3" id="KW-0808">Transferase</keyword>
<dbReference type="InterPro" id="IPR005218">
    <property type="entry name" value="Diacylglycerol/lipid_kinase"/>
</dbReference>
<dbReference type="InterPro" id="IPR016064">
    <property type="entry name" value="NAD/diacylglycerol_kinase_sf"/>
</dbReference>
<keyword evidence="6 13" id="KW-0418">Kinase</keyword>
<keyword evidence="7" id="KW-0067">ATP-binding</keyword>
<dbReference type="InterPro" id="IPR017438">
    <property type="entry name" value="ATP-NAD_kinase_N"/>
</dbReference>
<evidence type="ECO:0000256" key="10">
    <source>
        <dbReference type="ARBA" id="ARBA00023209"/>
    </source>
</evidence>
<dbReference type="InterPro" id="IPR050187">
    <property type="entry name" value="Lipid_Phosphate_FormReg"/>
</dbReference>
<dbReference type="PROSITE" id="PS50146">
    <property type="entry name" value="DAGK"/>
    <property type="match status" value="1"/>
</dbReference>
<dbReference type="RefSeq" id="WP_146293566.1">
    <property type="nucleotide sequence ID" value="NZ_SELH01000026.1"/>
</dbReference>
<dbReference type="GO" id="GO:0005886">
    <property type="term" value="C:plasma membrane"/>
    <property type="evidence" value="ECO:0007669"/>
    <property type="project" value="TreeGrafter"/>
</dbReference>
<keyword evidence="14" id="KW-1185">Reference proteome</keyword>
<keyword evidence="10" id="KW-0594">Phospholipid biosynthesis</keyword>
<dbReference type="Pfam" id="PF19279">
    <property type="entry name" value="YegS_C"/>
    <property type="match status" value="1"/>
</dbReference>
<keyword evidence="9" id="KW-0443">Lipid metabolism</keyword>
<keyword evidence="4" id="KW-0479">Metal-binding</keyword>
<evidence type="ECO:0000256" key="11">
    <source>
        <dbReference type="ARBA" id="ARBA00023264"/>
    </source>
</evidence>
<dbReference type="Gene3D" id="3.40.50.10330">
    <property type="entry name" value="Probable inorganic polyphosphate/atp-NAD kinase, domain 1"/>
    <property type="match status" value="1"/>
</dbReference>
<keyword evidence="5" id="KW-0547">Nucleotide-binding</keyword>
<organism evidence="13 14">
    <name type="scientific">Apibacter muscae</name>
    <dbReference type="NCBI Taxonomy" id="2509004"/>
    <lineage>
        <taxon>Bacteria</taxon>
        <taxon>Pseudomonadati</taxon>
        <taxon>Bacteroidota</taxon>
        <taxon>Flavobacteriia</taxon>
        <taxon>Flavobacteriales</taxon>
        <taxon>Weeksellaceae</taxon>
        <taxon>Apibacter</taxon>
    </lineage>
</organism>
<dbReference type="Proteomes" id="UP000319499">
    <property type="component" value="Unassembled WGS sequence"/>
</dbReference>
<evidence type="ECO:0000256" key="9">
    <source>
        <dbReference type="ARBA" id="ARBA00023098"/>
    </source>
</evidence>
<dbReference type="GO" id="GO:0005524">
    <property type="term" value="F:ATP binding"/>
    <property type="evidence" value="ECO:0007669"/>
    <property type="project" value="UniProtKB-KW"/>
</dbReference>
<dbReference type="InterPro" id="IPR045540">
    <property type="entry name" value="YegS/DAGK_C"/>
</dbReference>
<name>A0A563D7I4_9FLAO</name>
<dbReference type="GO" id="GO:0008654">
    <property type="term" value="P:phospholipid biosynthetic process"/>
    <property type="evidence" value="ECO:0007669"/>
    <property type="project" value="UniProtKB-KW"/>
</dbReference>
<feature type="domain" description="DAGKc" evidence="12">
    <location>
        <begin position="3"/>
        <end position="133"/>
    </location>
</feature>
<evidence type="ECO:0000256" key="7">
    <source>
        <dbReference type="ARBA" id="ARBA00022840"/>
    </source>
</evidence>
<protein>
    <submittedName>
        <fullName evidence="13">Diacylglycerol kinase family lipid kinase</fullName>
    </submittedName>
</protein>